<proteinExistence type="predicted"/>
<evidence type="ECO:0000313" key="2">
    <source>
        <dbReference type="Proteomes" id="UP000007485"/>
    </source>
</evidence>
<dbReference type="eggNOG" id="arCOG03721">
    <property type="taxonomic scope" value="Archaea"/>
</dbReference>
<name>F0QV49_VULM7</name>
<dbReference type="RefSeq" id="WP_013603944.1">
    <property type="nucleotide sequence ID" value="NC_015151.1"/>
</dbReference>
<protein>
    <submittedName>
        <fullName evidence="1">PaREP1 domain containing protein</fullName>
    </submittedName>
</protein>
<dbReference type="OrthoDB" id="42171at2157"/>
<dbReference type="EMBL" id="CP002529">
    <property type="protein sequence ID" value="ADY00781.1"/>
    <property type="molecule type" value="Genomic_DNA"/>
</dbReference>
<gene>
    <name evidence="1" type="ordered locus">VMUT_0570</name>
</gene>
<dbReference type="PANTHER" id="PTHR34237:SF4">
    <property type="entry name" value="PAREP1 FAMILY PROTEIN"/>
    <property type="match status" value="1"/>
</dbReference>
<dbReference type="Pfam" id="PF05942">
    <property type="entry name" value="PaREP1"/>
    <property type="match status" value="1"/>
</dbReference>
<dbReference type="AlphaFoldDB" id="F0QV49"/>
<dbReference type="Proteomes" id="UP000007485">
    <property type="component" value="Chromosome"/>
</dbReference>
<reference evidence="1 2" key="1">
    <citation type="journal article" date="2011" name="J. Bacteriol.">
        <title>Complete genome sequence of 'Vulcanisaeta moutnovskia' strain 768-28, a novel member of the hyperthermophilic crenarchaeal genus vulcanisaeta.</title>
        <authorList>
            <person name="Gumerov V.M."/>
            <person name="Mardanov A.V."/>
            <person name="Beletsky A.V."/>
            <person name="Prokofeva M.I."/>
            <person name="Bonch-Osmolovskaya E.A."/>
            <person name="Ravin N.V."/>
            <person name="Skryabin K.G."/>
        </authorList>
    </citation>
    <scope>NUCLEOTIDE SEQUENCE [LARGE SCALE GENOMIC DNA]</scope>
    <source>
        <strain evidence="1 2">768-28</strain>
    </source>
</reference>
<dbReference type="InterPro" id="IPR010268">
    <property type="entry name" value="PaREP1"/>
</dbReference>
<accession>F0QV49</accession>
<evidence type="ECO:0000313" key="1">
    <source>
        <dbReference type="EMBL" id="ADY00781.1"/>
    </source>
</evidence>
<dbReference type="KEGG" id="vmo:VMUT_0570"/>
<dbReference type="HOGENOM" id="CLU_115256_0_0_2"/>
<dbReference type="Gene3D" id="1.20.120.330">
    <property type="entry name" value="Nucleotidyltransferases domain 2"/>
    <property type="match status" value="1"/>
</dbReference>
<sequence>MSIPQSLIDVLRRRGLDVDYIIDILTTKLELDPSDAARAHAELALTAFNEGLSFVDKGDVMQASEKLYKAVEECIKALAIVRGLDEAKEALSKGRWTVSLLDNAASKLGEIVERAWDAAYFLHINGFHEVRIGIDEVRRRVKYITPLIEELRREVKI</sequence>
<organism evidence="1 2">
    <name type="scientific">Vulcanisaeta moutnovskia (strain 768-28)</name>
    <dbReference type="NCBI Taxonomy" id="985053"/>
    <lineage>
        <taxon>Archaea</taxon>
        <taxon>Thermoproteota</taxon>
        <taxon>Thermoprotei</taxon>
        <taxon>Thermoproteales</taxon>
        <taxon>Thermoproteaceae</taxon>
        <taxon>Vulcanisaeta</taxon>
    </lineage>
</organism>
<dbReference type="GeneID" id="10288222"/>
<dbReference type="PANTHER" id="PTHR34237">
    <property type="entry name" value="PAREP8-RELATED"/>
    <property type="match status" value="1"/>
</dbReference>
<keyword evidence="2" id="KW-1185">Reference proteome</keyword>